<evidence type="ECO:0000313" key="2">
    <source>
        <dbReference type="Proteomes" id="UP000275925"/>
    </source>
</evidence>
<organism evidence="1 2">
    <name type="scientific">Candidatus Termititenax persephonae</name>
    <dbReference type="NCBI Taxonomy" id="2218525"/>
    <lineage>
        <taxon>Bacteria</taxon>
        <taxon>Bacillati</taxon>
        <taxon>Candidatus Margulisiibacteriota</taxon>
        <taxon>Candidatus Termititenacia</taxon>
        <taxon>Candidatus Termititenacales</taxon>
        <taxon>Candidatus Termititenacaceae</taxon>
        <taxon>Candidatus Termititenax</taxon>
    </lineage>
</organism>
<sequence length="81" mass="8694">MTQGRNVDVLFFANGLTVQADDGALQELTLSKPFTVSSLRLGFNAEGNPRFAGTLYLYRRGKPAAKMTVAVGSGIITWTGQ</sequence>
<name>A0A388TIK2_9BACT</name>
<evidence type="ECO:0000313" key="1">
    <source>
        <dbReference type="EMBL" id="GBR76194.1"/>
    </source>
</evidence>
<reference evidence="1 2" key="1">
    <citation type="journal article" date="2019" name="ISME J.">
        <title>Genome analyses of uncultured TG2/ZB3 bacteria in 'Margulisbacteria' specifically attached to ectosymbiotic spirochetes of protists in the termite gut.</title>
        <authorList>
            <person name="Utami Y.D."/>
            <person name="Kuwahara H."/>
            <person name="Igai K."/>
            <person name="Murakami T."/>
            <person name="Sugaya K."/>
            <person name="Morikawa T."/>
            <person name="Nagura Y."/>
            <person name="Yuki M."/>
            <person name="Deevong P."/>
            <person name="Inoue T."/>
            <person name="Kihara K."/>
            <person name="Lo N."/>
            <person name="Yamada A."/>
            <person name="Ohkuma M."/>
            <person name="Hongoh Y."/>
        </authorList>
    </citation>
    <scope>NUCLEOTIDE SEQUENCE [LARGE SCALE GENOMIC DNA]</scope>
    <source>
        <strain evidence="1">NkOx7-02</strain>
    </source>
</reference>
<dbReference type="Proteomes" id="UP000275925">
    <property type="component" value="Unassembled WGS sequence"/>
</dbReference>
<protein>
    <submittedName>
        <fullName evidence="1">Uncharacterized protein</fullName>
    </submittedName>
</protein>
<dbReference type="AlphaFoldDB" id="A0A388TIK2"/>
<comment type="caution">
    <text evidence="1">The sequence shown here is derived from an EMBL/GenBank/DDBJ whole genome shotgun (WGS) entry which is preliminary data.</text>
</comment>
<proteinExistence type="predicted"/>
<accession>A0A388TIK2</accession>
<keyword evidence="2" id="KW-1185">Reference proteome</keyword>
<gene>
    <name evidence="1" type="ORF">NO2_0786</name>
</gene>
<dbReference type="EMBL" id="BGZO01000018">
    <property type="protein sequence ID" value="GBR76194.1"/>
    <property type="molecule type" value="Genomic_DNA"/>
</dbReference>